<dbReference type="Pfam" id="PF01593">
    <property type="entry name" value="Amino_oxidase"/>
    <property type="match status" value="1"/>
</dbReference>
<dbReference type="SUPFAM" id="SSF51905">
    <property type="entry name" value="FAD/NAD(P)-binding domain"/>
    <property type="match status" value="1"/>
</dbReference>
<proteinExistence type="predicted"/>
<reference evidence="2 3" key="1">
    <citation type="submission" date="2022-04" db="EMBL/GenBank/DDBJ databases">
        <title>Positive selection, recombination, and allopatry shape intraspecific diversity of widespread and dominant cyanobacteria.</title>
        <authorList>
            <person name="Wei J."/>
            <person name="Shu W."/>
            <person name="Hu C."/>
        </authorList>
    </citation>
    <scope>NUCLEOTIDE SEQUENCE [LARGE SCALE GENOMIC DNA]</scope>
    <source>
        <strain evidence="2 3">GB2-A4</strain>
    </source>
</reference>
<feature type="domain" description="Amine oxidase" evidence="1">
    <location>
        <begin position="89"/>
        <end position="533"/>
    </location>
</feature>
<protein>
    <submittedName>
        <fullName evidence="2">FAD-dependent oxidoreductase</fullName>
    </submittedName>
</protein>
<gene>
    <name evidence="2" type="ORF">NC998_14455</name>
</gene>
<comment type="caution">
    <text evidence="2">The sequence shown here is derived from an EMBL/GenBank/DDBJ whole genome shotgun (WGS) entry which is preliminary data.</text>
</comment>
<keyword evidence="3" id="KW-1185">Reference proteome</keyword>
<name>A0ABV0J938_9CYAN</name>
<dbReference type="EMBL" id="JAMPKM010000008">
    <property type="protein sequence ID" value="MEP0818298.1"/>
    <property type="molecule type" value="Genomic_DNA"/>
</dbReference>
<dbReference type="PANTHER" id="PTHR10742">
    <property type="entry name" value="FLAVIN MONOAMINE OXIDASE"/>
    <property type="match status" value="1"/>
</dbReference>
<dbReference type="PANTHER" id="PTHR10742:SF410">
    <property type="entry name" value="LYSINE-SPECIFIC HISTONE DEMETHYLASE 2"/>
    <property type="match status" value="1"/>
</dbReference>
<dbReference type="SUPFAM" id="SSF54373">
    <property type="entry name" value="FAD-linked reductases, C-terminal domain"/>
    <property type="match status" value="1"/>
</dbReference>
<dbReference type="InterPro" id="IPR036188">
    <property type="entry name" value="FAD/NAD-bd_sf"/>
</dbReference>
<dbReference type="Gene3D" id="1.10.405.10">
    <property type="entry name" value="Guanine Nucleotide Dissociation Inhibitor, domain 1"/>
    <property type="match status" value="1"/>
</dbReference>
<dbReference type="Gene3D" id="3.90.660.10">
    <property type="match status" value="1"/>
</dbReference>
<organism evidence="2 3">
    <name type="scientific">Trichocoleus desertorum GB2-A4</name>
    <dbReference type="NCBI Taxonomy" id="2933944"/>
    <lineage>
        <taxon>Bacteria</taxon>
        <taxon>Bacillati</taxon>
        <taxon>Cyanobacteriota</taxon>
        <taxon>Cyanophyceae</taxon>
        <taxon>Leptolyngbyales</taxon>
        <taxon>Trichocoleusaceae</taxon>
        <taxon>Trichocoleus</taxon>
    </lineage>
</organism>
<evidence type="ECO:0000259" key="1">
    <source>
        <dbReference type="Pfam" id="PF01593"/>
    </source>
</evidence>
<evidence type="ECO:0000313" key="2">
    <source>
        <dbReference type="EMBL" id="MEP0818298.1"/>
    </source>
</evidence>
<dbReference type="InterPro" id="IPR050281">
    <property type="entry name" value="Flavin_monoamine_oxidase"/>
</dbReference>
<accession>A0ABV0J938</accession>
<dbReference type="RefSeq" id="WP_190441703.1">
    <property type="nucleotide sequence ID" value="NZ_JAMPKM010000008.1"/>
</dbReference>
<dbReference type="Proteomes" id="UP001464891">
    <property type="component" value="Unassembled WGS sequence"/>
</dbReference>
<dbReference type="Gene3D" id="3.50.50.60">
    <property type="entry name" value="FAD/NAD(P)-binding domain"/>
    <property type="match status" value="1"/>
</dbReference>
<dbReference type="InterPro" id="IPR002937">
    <property type="entry name" value="Amino_oxidase"/>
</dbReference>
<evidence type="ECO:0000313" key="3">
    <source>
        <dbReference type="Proteomes" id="UP001464891"/>
    </source>
</evidence>
<sequence length="541" mass="59308">MSHSPLFDNLARAIRVALFCDRQQISTSQGLEWFAAIEEAADRQRLHRRELLALGGLGIAGAIVGHMGQVSAAPKPKSSATVGIVGAGFAGLTCAYELQRNGILATLHEASDRVGGRCYSLDNNFFPGQVAERGGEFIDNLHKTLIGYAREFGLTLEDVNKQPGEVFYYFNGQRYPESVVVDEFRALVSAMQADLRTLSGEPSADSHTEADVRLDRTSLQAYLDSRQAGNVVKAAIKAAYEAEYGLPIAQQSCLNFLLFIHADRRSKFTPFGVFSDERYHVVEGNDKITQGLRDRLQSPVKLGMKLLRVRKTGTNQIELTFQSGSRTTTATYNAVVLAIPFTTLRQVELDPSLGLPAWKVQAIQQLGYGNNAKMMLGFNGRPWLPSSNGSSYSDLPNHQSTWETNPVKATSTQAILTDYSSGDRALRLKVSNVQAEADRFLTDLNRVYPGSKAVATKINGQYRVHLEPWPSNPLTKGSYTCYTPGQFTSIAGNEGKPVGNLHFAGEHANSFYEWQGFMEGAALSGIQAANEILQDLKVGRL</sequence>